<dbReference type="EMBL" id="PCTA01000017">
    <property type="protein sequence ID" value="PIP61699.1"/>
    <property type="molecule type" value="Genomic_DNA"/>
</dbReference>
<name>A0A2H0BVX6_9BACT</name>
<gene>
    <name evidence="1" type="ORF">COW99_02360</name>
</gene>
<comment type="caution">
    <text evidence="1">The sequence shown here is derived from an EMBL/GenBank/DDBJ whole genome shotgun (WGS) entry which is preliminary data.</text>
</comment>
<dbReference type="AlphaFoldDB" id="A0A2H0BVX6"/>
<organism evidence="1 2">
    <name type="scientific">Candidatus Roizmanbacteria bacterium CG22_combo_CG10-13_8_21_14_all_38_20</name>
    <dbReference type="NCBI Taxonomy" id="1974862"/>
    <lineage>
        <taxon>Bacteria</taxon>
        <taxon>Candidatus Roizmaniibacteriota</taxon>
    </lineage>
</organism>
<sequence length="95" mass="11130">MISKTDSKLFVQMYNEVRAEMTRDNRKFRDEVIEAVRDEGKNIVAKVNNNTAKFKDEMVEKLDRIEQELILTQGQSDRINDHEERISALEQSIVS</sequence>
<proteinExistence type="predicted"/>
<dbReference type="Proteomes" id="UP000231246">
    <property type="component" value="Unassembled WGS sequence"/>
</dbReference>
<evidence type="ECO:0000313" key="2">
    <source>
        <dbReference type="Proteomes" id="UP000231246"/>
    </source>
</evidence>
<accession>A0A2H0BVX6</accession>
<evidence type="ECO:0000313" key="1">
    <source>
        <dbReference type="EMBL" id="PIP61699.1"/>
    </source>
</evidence>
<protein>
    <submittedName>
        <fullName evidence="1">Uncharacterized protein</fullName>
    </submittedName>
</protein>
<reference evidence="1 2" key="1">
    <citation type="submission" date="2017-09" db="EMBL/GenBank/DDBJ databases">
        <title>Depth-based differentiation of microbial function through sediment-hosted aquifers and enrichment of novel symbionts in the deep terrestrial subsurface.</title>
        <authorList>
            <person name="Probst A.J."/>
            <person name="Ladd B."/>
            <person name="Jarett J.K."/>
            <person name="Geller-Mcgrath D.E."/>
            <person name="Sieber C.M."/>
            <person name="Emerson J.B."/>
            <person name="Anantharaman K."/>
            <person name="Thomas B.C."/>
            <person name="Malmstrom R."/>
            <person name="Stieglmeier M."/>
            <person name="Klingl A."/>
            <person name="Woyke T."/>
            <person name="Ryan C.M."/>
            <person name="Banfield J.F."/>
        </authorList>
    </citation>
    <scope>NUCLEOTIDE SEQUENCE [LARGE SCALE GENOMIC DNA]</scope>
    <source>
        <strain evidence="1">CG22_combo_CG10-13_8_21_14_all_38_20</strain>
    </source>
</reference>